<proteinExistence type="predicted"/>
<protein>
    <recommendedName>
        <fullName evidence="3">Crinkler (CRN) family protein</fullName>
    </recommendedName>
</protein>
<comment type="caution">
    <text evidence="1">The sequence shown here is derived from an EMBL/GenBank/DDBJ whole genome shotgun (WGS) entry which is preliminary data.</text>
</comment>
<dbReference type="Proteomes" id="UP000602510">
    <property type="component" value="Unassembled WGS sequence"/>
</dbReference>
<reference evidence="1" key="1">
    <citation type="submission" date="2020-04" db="EMBL/GenBank/DDBJ databases">
        <title>Hybrid Assembly of Korean Phytophthora infestans isolates.</title>
        <authorList>
            <person name="Prokchorchik M."/>
            <person name="Lee Y."/>
            <person name="Seo J."/>
            <person name="Cho J.-H."/>
            <person name="Park Y.-E."/>
            <person name="Jang D.-C."/>
            <person name="Im J.-S."/>
            <person name="Choi J.-G."/>
            <person name="Park H.-J."/>
            <person name="Lee G.-B."/>
            <person name="Lee Y.-G."/>
            <person name="Hong S.-Y."/>
            <person name="Cho K."/>
            <person name="Sohn K.H."/>
        </authorList>
    </citation>
    <scope>NUCLEOTIDE SEQUENCE</scope>
    <source>
        <strain evidence="1">KR_1_A1</strain>
    </source>
</reference>
<dbReference type="AlphaFoldDB" id="A0A833SR66"/>
<evidence type="ECO:0000313" key="1">
    <source>
        <dbReference type="EMBL" id="KAF4030015.1"/>
    </source>
</evidence>
<keyword evidence="2" id="KW-1185">Reference proteome</keyword>
<accession>A0A833SR66</accession>
<evidence type="ECO:0008006" key="3">
    <source>
        <dbReference type="Google" id="ProtNLM"/>
    </source>
</evidence>
<name>A0A833SR66_PHYIN</name>
<gene>
    <name evidence="1" type="ORF">GN244_ATG18229</name>
</gene>
<evidence type="ECO:0000313" key="2">
    <source>
        <dbReference type="Proteomes" id="UP000602510"/>
    </source>
</evidence>
<sequence length="577" mass="65277">MGKSQLAFTLQGSRLWFYWYATRVTDASQTMYRDFKPISEAFSKVVEMDDPVAKPMEDILNCQSGIYQTVDLWTCGFIFCLLNYSKHQSAQMIHLEQKIEFRVEMRTAQDVYNEVKKMKEENGKQLPFFILDEMTPNARASVGGKSVAAFQRNIFRTCGLVVIVMGTDSKISNLVTQATGSSTGKHMWMSIVPKFPPYRFVFDSKEQRDQEVWEAAVDRSCCRIYCGKFAWEIHEVFHEAFAGVSRGSQIGEVGKAFMDEKHGRYAQLMAISYTNAEETDEEPPLKKRRLLVGAERMHLHFANLVHEKVTDVIISNGGLNMEPRTTGPLIPWTPQCCFPLMDKDVLLYLAILGGKTHSGYYQYTRGAWHTTKFIFSDTGAFPVHENKSAVSNEYKTYENMVAHALFCSSRRHGVQGISFDGFLECLVDEFRDKIWEKVILKDLSGAPIIDMIVRGGELGHLIRAPNSEMCDICLDDLGNSNERAMFHCECKYRGDNVDMGVLKGIVAGLNQKWDWKIGMLFCPQLANVRAWTAPDVDCMKIDCKTGNVKWVHRPNAERGAPKVIIVIETGRGGGVVG</sequence>
<organism evidence="1 2">
    <name type="scientific">Phytophthora infestans</name>
    <name type="common">Potato late blight agent</name>
    <name type="synonym">Botrytis infestans</name>
    <dbReference type="NCBI Taxonomy" id="4787"/>
    <lineage>
        <taxon>Eukaryota</taxon>
        <taxon>Sar</taxon>
        <taxon>Stramenopiles</taxon>
        <taxon>Oomycota</taxon>
        <taxon>Peronosporomycetes</taxon>
        <taxon>Peronosporales</taxon>
        <taxon>Peronosporaceae</taxon>
        <taxon>Phytophthora</taxon>
    </lineage>
</organism>
<dbReference type="EMBL" id="WSZM01000723">
    <property type="protein sequence ID" value="KAF4030015.1"/>
    <property type="molecule type" value="Genomic_DNA"/>
</dbReference>